<feature type="non-terminal residue" evidence="4">
    <location>
        <position position="1"/>
    </location>
</feature>
<keyword evidence="5" id="KW-1185">Reference proteome</keyword>
<dbReference type="PANTHER" id="PTHR23259">
    <property type="entry name" value="RIDDLE"/>
    <property type="match status" value="1"/>
</dbReference>
<dbReference type="InterPro" id="IPR002919">
    <property type="entry name" value="TIL_dom"/>
</dbReference>
<accession>A0AAV1Z940</accession>
<comment type="caution">
    <text evidence="4">The sequence shown here is derived from an EMBL/GenBank/DDBJ whole genome shotgun (WGS) entry which is preliminary data.</text>
</comment>
<reference evidence="4 5" key="1">
    <citation type="submission" date="2024-04" db="EMBL/GenBank/DDBJ databases">
        <authorList>
            <person name="Rising A."/>
            <person name="Reimegard J."/>
            <person name="Sonavane S."/>
            <person name="Akerstrom W."/>
            <person name="Nylinder S."/>
            <person name="Hedman E."/>
            <person name="Kallberg Y."/>
        </authorList>
    </citation>
    <scope>NUCLEOTIDE SEQUENCE [LARGE SCALE GENOMIC DNA]</scope>
</reference>
<organism evidence="4 5">
    <name type="scientific">Larinioides sclopetarius</name>
    <dbReference type="NCBI Taxonomy" id="280406"/>
    <lineage>
        <taxon>Eukaryota</taxon>
        <taxon>Metazoa</taxon>
        <taxon>Ecdysozoa</taxon>
        <taxon>Arthropoda</taxon>
        <taxon>Chelicerata</taxon>
        <taxon>Arachnida</taxon>
        <taxon>Araneae</taxon>
        <taxon>Araneomorphae</taxon>
        <taxon>Entelegynae</taxon>
        <taxon>Araneoidea</taxon>
        <taxon>Araneidae</taxon>
        <taxon>Larinioides</taxon>
    </lineage>
</organism>
<proteinExistence type="predicted"/>
<dbReference type="SUPFAM" id="SSF57567">
    <property type="entry name" value="Serine protease inhibitors"/>
    <property type="match status" value="1"/>
</dbReference>
<dbReference type="InterPro" id="IPR051368">
    <property type="entry name" value="SerProtInhib-TIL_Domain"/>
</dbReference>
<protein>
    <recommendedName>
        <fullName evidence="3">TIL domain-containing protein</fullName>
    </recommendedName>
</protein>
<feature type="domain" description="TIL" evidence="3">
    <location>
        <begin position="2"/>
        <end position="55"/>
    </location>
</feature>
<evidence type="ECO:0000259" key="3">
    <source>
        <dbReference type="Pfam" id="PF01826"/>
    </source>
</evidence>
<dbReference type="EMBL" id="CAXIEN010000024">
    <property type="protein sequence ID" value="CAL1266718.1"/>
    <property type="molecule type" value="Genomic_DNA"/>
</dbReference>
<dbReference type="PANTHER" id="PTHR23259:SF70">
    <property type="entry name" value="ACCESSORY GLAND PROTEIN ACP62F-RELATED"/>
    <property type="match status" value="1"/>
</dbReference>
<dbReference type="Proteomes" id="UP001497382">
    <property type="component" value="Unassembled WGS sequence"/>
</dbReference>
<dbReference type="FunFam" id="2.10.25.10:FF:000674">
    <property type="entry name" value="Mucin-2"/>
    <property type="match status" value="1"/>
</dbReference>
<evidence type="ECO:0000256" key="1">
    <source>
        <dbReference type="ARBA" id="ARBA00022690"/>
    </source>
</evidence>
<sequence>GEDEEYQDCGSACPPTCATLGRTDFACLAVCVPGCFCKEGLVRNDQGDCVEPEDCPQSEWKNGFTLNLGSSTPLSLYYPLHL</sequence>
<gene>
    <name evidence="4" type="ORF">LARSCL_LOCUS3250</name>
</gene>
<evidence type="ECO:0000313" key="5">
    <source>
        <dbReference type="Proteomes" id="UP001497382"/>
    </source>
</evidence>
<dbReference type="GO" id="GO:0030414">
    <property type="term" value="F:peptidase inhibitor activity"/>
    <property type="evidence" value="ECO:0007669"/>
    <property type="project" value="UniProtKB-KW"/>
</dbReference>
<dbReference type="InterPro" id="IPR036084">
    <property type="entry name" value="Ser_inhib-like_sf"/>
</dbReference>
<keyword evidence="2" id="KW-1015">Disulfide bond</keyword>
<name>A0AAV1Z940_9ARAC</name>
<dbReference type="Pfam" id="PF01826">
    <property type="entry name" value="TIL"/>
    <property type="match status" value="1"/>
</dbReference>
<evidence type="ECO:0000256" key="2">
    <source>
        <dbReference type="ARBA" id="ARBA00023157"/>
    </source>
</evidence>
<evidence type="ECO:0000313" key="4">
    <source>
        <dbReference type="EMBL" id="CAL1266718.1"/>
    </source>
</evidence>
<keyword evidence="1" id="KW-0646">Protease inhibitor</keyword>
<dbReference type="CDD" id="cd19941">
    <property type="entry name" value="TIL"/>
    <property type="match status" value="1"/>
</dbReference>
<dbReference type="Gene3D" id="2.10.25.10">
    <property type="entry name" value="Laminin"/>
    <property type="match status" value="1"/>
</dbReference>
<dbReference type="AlphaFoldDB" id="A0AAV1Z940"/>